<sequence length="731" mass="82307">MALPFQLDPEEGLQAWTMTDPFSTRTTAPARSLAEIRKNHSDADVIRKRSAYRQRVCILSAQFRLRIYKQFVTCKKAMEESTGEKIDVSTVEGLSHICQQLLWEIVERSKRNKRDSNGNIVTRYMGTQTLSIYRWGIQLIMDREWKTSSSSSRSNRDFNAFWERIHTYVAELVDEFSLSNVRKHKLALYSQDVAVMVMQVLDSPADSDVAIHFAVYLLMILHTAARPSTLLTGKGNNFAYRWSDLTFVPRRNSSKVVLGFDVIIRYRNFKGYGFNASVDIAKNLTLYIRTIRSSDNIVFDLGSMLIAHGLRQGVFGTDTTVADLFCLDKAKFQAEPKILEHPVFYASSSRGFGLDRTTPWKGEAAGIKFREVARQCGFYKSTATEDEIIGASSIRRGTATRLVQAFGLTTARLILAHNPGSTVLEKNYDLSIEQTDLVSGVMGEEEEEAISVNVRPKMYEIRCPRLRLLTHGLGVLTECALQGSDLWMQHDLYKQIAGISSSQVWEMLTKTKRVIKQRVRSIHGLQGRQASANEAARRASLNVEDTIQNPTDYNLALKSLSDKALQSFCADCADDLVNLPPLNDTAAAEPEFLYVDSSISNGDISDNQDPETAEGSAEKDVAAPAAGAGNKPDGEDNEEAVPSLDKGIRPVLERVTSAFEATRDLKFKWLTYLSDLKGTSEEQRTTQSCRRCLEEPHTSYELLQIEYNPSQLRKHLQRTHTPYHETSTWLR</sequence>
<evidence type="ECO:0008006" key="4">
    <source>
        <dbReference type="Google" id="ProtNLM"/>
    </source>
</evidence>
<evidence type="ECO:0000256" key="1">
    <source>
        <dbReference type="SAM" id="MobiDB-lite"/>
    </source>
</evidence>
<dbReference type="RefSeq" id="XP_062793174.1">
    <property type="nucleotide sequence ID" value="XM_062937123.1"/>
</dbReference>
<keyword evidence="3" id="KW-1185">Reference proteome</keyword>
<dbReference type="EMBL" id="CP141887">
    <property type="protein sequence ID" value="WRT68434.1"/>
    <property type="molecule type" value="Genomic_DNA"/>
</dbReference>
<evidence type="ECO:0000313" key="3">
    <source>
        <dbReference type="Proteomes" id="UP001329825"/>
    </source>
</evidence>
<dbReference type="Proteomes" id="UP001329825">
    <property type="component" value="Chromosome 7"/>
</dbReference>
<organism evidence="2 3">
    <name type="scientific">Kwoniella shivajii</name>
    <dbReference type="NCBI Taxonomy" id="564305"/>
    <lineage>
        <taxon>Eukaryota</taxon>
        <taxon>Fungi</taxon>
        <taxon>Dikarya</taxon>
        <taxon>Basidiomycota</taxon>
        <taxon>Agaricomycotina</taxon>
        <taxon>Tremellomycetes</taxon>
        <taxon>Tremellales</taxon>
        <taxon>Cryptococcaceae</taxon>
        <taxon>Kwoniella</taxon>
    </lineage>
</organism>
<feature type="region of interest" description="Disordered" evidence="1">
    <location>
        <begin position="598"/>
        <end position="645"/>
    </location>
</feature>
<protein>
    <recommendedName>
        <fullName evidence="4">Ndc10 domain-containing protein</fullName>
    </recommendedName>
</protein>
<proteinExistence type="predicted"/>
<accession>A0ABZ1D545</accession>
<name>A0ABZ1D545_9TREE</name>
<evidence type="ECO:0000313" key="2">
    <source>
        <dbReference type="EMBL" id="WRT68434.1"/>
    </source>
</evidence>
<gene>
    <name evidence="2" type="ORF">IL334_005410</name>
</gene>
<dbReference type="GeneID" id="87957541"/>
<reference evidence="2 3" key="1">
    <citation type="submission" date="2024-01" db="EMBL/GenBank/DDBJ databases">
        <title>Comparative genomics of Cryptococcus and Kwoniella reveals pathogenesis evolution and contrasting modes of karyotype evolution via chromosome fusion or intercentromeric recombination.</title>
        <authorList>
            <person name="Coelho M.A."/>
            <person name="David-Palma M."/>
            <person name="Shea T."/>
            <person name="Bowers K."/>
            <person name="McGinley-Smith S."/>
            <person name="Mohammad A.W."/>
            <person name="Gnirke A."/>
            <person name="Yurkov A.M."/>
            <person name="Nowrousian M."/>
            <person name="Sun S."/>
            <person name="Cuomo C.A."/>
            <person name="Heitman J."/>
        </authorList>
    </citation>
    <scope>NUCLEOTIDE SEQUENCE [LARGE SCALE GENOMIC DNA]</scope>
    <source>
        <strain evidence="2">CBS 11374</strain>
    </source>
</reference>